<keyword evidence="1" id="KW-0808">Transferase</keyword>
<dbReference type="GO" id="GO:0016301">
    <property type="term" value="F:kinase activity"/>
    <property type="evidence" value="ECO:0007669"/>
    <property type="project" value="UniProtKB-KW"/>
</dbReference>
<dbReference type="InterPro" id="IPR036890">
    <property type="entry name" value="HATPase_C_sf"/>
</dbReference>
<dbReference type="AlphaFoldDB" id="A0A654LYL3"/>
<name>A0A654LYL3_9ARCH</name>
<dbReference type="Gene3D" id="3.30.565.10">
    <property type="entry name" value="Histidine kinase-like ATPase, C-terminal domain"/>
    <property type="match status" value="1"/>
</dbReference>
<evidence type="ECO:0000313" key="2">
    <source>
        <dbReference type="Proteomes" id="UP000058925"/>
    </source>
</evidence>
<accession>A0A654LYL3</accession>
<protein>
    <submittedName>
        <fullName evidence="1">Adaptive-response sensory-kinase SasA</fullName>
    </submittedName>
</protein>
<sequence>MQIEININRLFLNILILVSETEIQYLFAKNIIEAHGGQIWAQNNKYEKGGTFLFSLPLYK</sequence>
<gene>
    <name evidence="1" type="primary">sasA</name>
    <name evidence="1" type="ORF">NMY3_01156</name>
</gene>
<organism evidence="1 2">
    <name type="scientific">Candidatus Nitrosocosmicus oleophilus</name>
    <dbReference type="NCBI Taxonomy" id="1353260"/>
    <lineage>
        <taxon>Archaea</taxon>
        <taxon>Nitrososphaerota</taxon>
        <taxon>Nitrososphaeria</taxon>
        <taxon>Nitrososphaerales</taxon>
        <taxon>Nitrososphaeraceae</taxon>
        <taxon>Candidatus Nitrosocosmicus</taxon>
    </lineage>
</organism>
<keyword evidence="2" id="KW-1185">Reference proteome</keyword>
<dbReference type="EMBL" id="CP012850">
    <property type="protein sequence ID" value="ALI35361.1"/>
    <property type="molecule type" value="Genomic_DNA"/>
</dbReference>
<dbReference type="Proteomes" id="UP000058925">
    <property type="component" value="Chromosome"/>
</dbReference>
<evidence type="ECO:0000313" key="1">
    <source>
        <dbReference type="EMBL" id="ALI35361.1"/>
    </source>
</evidence>
<reference evidence="2" key="1">
    <citation type="submission" date="2015-10" db="EMBL/GenBank/DDBJ databases">
        <title>Niche specialization of a soil ammonia-oxidizing archaeon, Candidatus Nitrosocosmicus oleophilus.</title>
        <authorList>
            <person name="Jung M.-Y."/>
            <person name="Rhee S.-K."/>
        </authorList>
    </citation>
    <scope>NUCLEOTIDE SEQUENCE [LARGE SCALE GENOMIC DNA]</scope>
    <source>
        <strain evidence="2">MY3</strain>
    </source>
</reference>
<dbReference type="KEGG" id="taa:NMY3_01156"/>
<dbReference type="SUPFAM" id="SSF55874">
    <property type="entry name" value="ATPase domain of HSP90 chaperone/DNA topoisomerase II/histidine kinase"/>
    <property type="match status" value="1"/>
</dbReference>
<keyword evidence="1" id="KW-0418">Kinase</keyword>
<proteinExistence type="predicted"/>